<accession>A0AAT9J8F2</accession>
<dbReference type="EMBL" id="BK068097">
    <property type="protein sequence ID" value="DBA55292.1"/>
    <property type="molecule type" value="Genomic_DNA"/>
</dbReference>
<organism evidence="1">
    <name type="scientific">Porphyromonas phage phage016a_WW2866</name>
    <dbReference type="NCBI Taxonomy" id="3154106"/>
    <lineage>
        <taxon>Viruses</taxon>
        <taxon>Duplodnaviria</taxon>
        <taxon>Heunggongvirae</taxon>
        <taxon>Uroviricota</taxon>
        <taxon>Caudoviricetes</taxon>
        <taxon>Nixviridae</taxon>
        <taxon>Dewhirstvirus</taxon>
        <taxon>Dewhirstvirus pging00J</taxon>
    </lineage>
</organism>
<protein>
    <submittedName>
        <fullName evidence="1">Uncharacterized protein</fullName>
    </submittedName>
</protein>
<reference evidence="1" key="2">
    <citation type="submission" date="2024-05" db="EMBL/GenBank/DDBJ databases">
        <authorList>
            <person name="Matrishin C.B."/>
            <person name="Kauffman K.M."/>
        </authorList>
    </citation>
    <scope>NUCLEOTIDE SEQUENCE</scope>
</reference>
<reference evidence="1" key="1">
    <citation type="journal article" date="2023" name="Microbiome">
        <title>Phages are unrecognized players in the ecology of the oral pathogen Porphyromonas gingivalis.</title>
        <authorList>
            <person name="Matrishin C.B."/>
            <person name="Haase E.M."/>
            <person name="Dewhirst F.E."/>
            <person name="Mark Welch J.L."/>
            <person name="Miranda-Sanchez F."/>
            <person name="Chen T."/>
            <person name="MacFarland D.C."/>
            <person name="Kauffman K.M."/>
        </authorList>
    </citation>
    <scope>NUCLEOTIDE SEQUENCE</scope>
</reference>
<name>A0AAT9J8F2_9CAUD</name>
<sequence>MKWLLLGFRVDVHLQWLVKHTKRKMERPYSLICESCWIYFTRVKILYAKNNV</sequence>
<proteinExistence type="predicted"/>
<evidence type="ECO:0000313" key="1">
    <source>
        <dbReference type="EMBL" id="DBA55292.1"/>
    </source>
</evidence>